<reference evidence="1 2" key="1">
    <citation type="submission" date="2018-07" db="EMBL/GenBank/DDBJ databases">
        <title>A high quality draft genome assembly of the barn swallow (H. rustica rustica).</title>
        <authorList>
            <person name="Formenti G."/>
            <person name="Chiara M."/>
            <person name="Poveda L."/>
            <person name="Francoijs K.-J."/>
            <person name="Bonisoli-Alquati A."/>
            <person name="Canova L."/>
            <person name="Gianfranceschi L."/>
            <person name="Horner D.S."/>
            <person name="Saino N."/>
        </authorList>
    </citation>
    <scope>NUCLEOTIDE SEQUENCE [LARGE SCALE GENOMIC DNA]</scope>
    <source>
        <strain evidence="1">Chelidonia</strain>
        <tissue evidence="1">Blood</tissue>
    </source>
</reference>
<dbReference type="AlphaFoldDB" id="A0A3M0IFC4"/>
<comment type="caution">
    <text evidence="1">The sequence shown here is derived from an EMBL/GenBank/DDBJ whole genome shotgun (WGS) entry which is preliminary data.</text>
</comment>
<accession>A0A3M0IFC4</accession>
<proteinExistence type="predicted"/>
<dbReference type="Proteomes" id="UP000269221">
    <property type="component" value="Unassembled WGS sequence"/>
</dbReference>
<keyword evidence="2" id="KW-1185">Reference proteome</keyword>
<gene>
    <name evidence="1" type="ORF">DUI87_35424</name>
</gene>
<protein>
    <submittedName>
        <fullName evidence="1">Uncharacterized protein</fullName>
    </submittedName>
</protein>
<dbReference type="EMBL" id="QRBI01000344">
    <property type="protein sequence ID" value="RMB88201.1"/>
    <property type="molecule type" value="Genomic_DNA"/>
</dbReference>
<sequence>MGPGHLLDPPGPPCPEVTWTVLGHHVQATWATWAHLNLSWTPGPPFPVTWTVLGHHDPLGHHVQRPPGPLVDHHVQATWTPLGHHIQITWATWAHLNRSWTPWATISGHVDLL</sequence>
<organism evidence="1 2">
    <name type="scientific">Hirundo rustica rustica</name>
    <dbReference type="NCBI Taxonomy" id="333673"/>
    <lineage>
        <taxon>Eukaryota</taxon>
        <taxon>Metazoa</taxon>
        <taxon>Chordata</taxon>
        <taxon>Craniata</taxon>
        <taxon>Vertebrata</taxon>
        <taxon>Euteleostomi</taxon>
        <taxon>Archelosauria</taxon>
        <taxon>Archosauria</taxon>
        <taxon>Dinosauria</taxon>
        <taxon>Saurischia</taxon>
        <taxon>Theropoda</taxon>
        <taxon>Coelurosauria</taxon>
        <taxon>Aves</taxon>
        <taxon>Neognathae</taxon>
        <taxon>Neoaves</taxon>
        <taxon>Telluraves</taxon>
        <taxon>Australaves</taxon>
        <taxon>Passeriformes</taxon>
        <taxon>Sylvioidea</taxon>
        <taxon>Hirundinidae</taxon>
        <taxon>Hirundo</taxon>
    </lineage>
</organism>
<evidence type="ECO:0000313" key="2">
    <source>
        <dbReference type="Proteomes" id="UP000269221"/>
    </source>
</evidence>
<name>A0A3M0IFC4_HIRRU</name>
<evidence type="ECO:0000313" key="1">
    <source>
        <dbReference type="EMBL" id="RMB88201.1"/>
    </source>
</evidence>